<evidence type="ECO:0000256" key="7">
    <source>
        <dbReference type="RuleBase" id="RU361153"/>
    </source>
</evidence>
<dbReference type="InterPro" id="IPR001547">
    <property type="entry name" value="Glyco_hydro_5"/>
</dbReference>
<evidence type="ECO:0000256" key="4">
    <source>
        <dbReference type="ARBA" id="ARBA00023277"/>
    </source>
</evidence>
<protein>
    <submittedName>
        <fullName evidence="9">Glycoside hydrolase family 5 protein</fullName>
        <ecNumber evidence="9">3.2.1.-</ecNumber>
    </submittedName>
</protein>
<dbReference type="Pfam" id="PF00150">
    <property type="entry name" value="Cellulase"/>
    <property type="match status" value="1"/>
</dbReference>
<dbReference type="EC" id="3.2.1.-" evidence="9"/>
<comment type="similarity">
    <text evidence="1 7">Belongs to the glycosyl hydrolase 5 (cellulase A) family.</text>
</comment>
<comment type="caution">
    <text evidence="9">The sequence shown here is derived from an EMBL/GenBank/DDBJ whole genome shotgun (WGS) entry which is preliminary data.</text>
</comment>
<keyword evidence="5 7" id="KW-0326">Glycosidase</keyword>
<proteinExistence type="inferred from homology"/>
<reference evidence="10" key="1">
    <citation type="journal article" date="2019" name="Int. J. Syst. Evol. Microbiol.">
        <title>The Global Catalogue of Microorganisms (GCM) 10K type strain sequencing project: providing services to taxonomists for standard genome sequencing and annotation.</title>
        <authorList>
            <consortium name="The Broad Institute Genomics Platform"/>
            <consortium name="The Broad Institute Genome Sequencing Center for Infectious Disease"/>
            <person name="Wu L."/>
            <person name="Ma J."/>
        </authorList>
    </citation>
    <scope>NUCLEOTIDE SEQUENCE [LARGE SCALE GENOMIC DNA]</scope>
    <source>
        <strain evidence="10">KCTC 52416</strain>
    </source>
</reference>
<dbReference type="InterPro" id="IPR050386">
    <property type="entry name" value="Glycosyl_hydrolase_5"/>
</dbReference>
<evidence type="ECO:0000256" key="2">
    <source>
        <dbReference type="ARBA" id="ARBA00022801"/>
    </source>
</evidence>
<dbReference type="PANTHER" id="PTHR31297:SF41">
    <property type="entry name" value="ENDOGLUCANASE, PUTATIVE (AFU_ORTHOLOGUE AFUA_5G01830)-RELATED"/>
    <property type="match status" value="1"/>
</dbReference>
<keyword evidence="2 7" id="KW-0378">Hydrolase</keyword>
<accession>A0ABV7JJ38</accession>
<evidence type="ECO:0000256" key="3">
    <source>
        <dbReference type="ARBA" id="ARBA00023001"/>
    </source>
</evidence>
<evidence type="ECO:0000256" key="6">
    <source>
        <dbReference type="ARBA" id="ARBA00023326"/>
    </source>
</evidence>
<evidence type="ECO:0000256" key="5">
    <source>
        <dbReference type="ARBA" id="ARBA00023295"/>
    </source>
</evidence>
<dbReference type="Proteomes" id="UP001595526">
    <property type="component" value="Unassembled WGS sequence"/>
</dbReference>
<gene>
    <name evidence="9" type="ORF">ACFOET_10250</name>
</gene>
<keyword evidence="6" id="KW-0624">Polysaccharide degradation</keyword>
<keyword evidence="3" id="KW-0136">Cellulose degradation</keyword>
<dbReference type="Gene3D" id="3.20.20.80">
    <property type="entry name" value="Glycosidases"/>
    <property type="match status" value="1"/>
</dbReference>
<dbReference type="EMBL" id="JBHRTA010000030">
    <property type="protein sequence ID" value="MFC3197994.1"/>
    <property type="molecule type" value="Genomic_DNA"/>
</dbReference>
<dbReference type="InterPro" id="IPR017853">
    <property type="entry name" value="GH"/>
</dbReference>
<feature type="domain" description="Glycoside hydrolase family 5" evidence="8">
    <location>
        <begin position="57"/>
        <end position="348"/>
    </location>
</feature>
<evidence type="ECO:0000259" key="8">
    <source>
        <dbReference type="Pfam" id="PF00150"/>
    </source>
</evidence>
<dbReference type="GO" id="GO:0016798">
    <property type="term" value="F:hydrolase activity, acting on glycosyl bonds"/>
    <property type="evidence" value="ECO:0007669"/>
    <property type="project" value="UniProtKB-KW"/>
</dbReference>
<evidence type="ECO:0000256" key="1">
    <source>
        <dbReference type="ARBA" id="ARBA00005641"/>
    </source>
</evidence>
<keyword evidence="4" id="KW-0119">Carbohydrate metabolism</keyword>
<organism evidence="9 10">
    <name type="scientific">Parapedobacter deserti</name>
    <dbReference type="NCBI Taxonomy" id="1912957"/>
    <lineage>
        <taxon>Bacteria</taxon>
        <taxon>Pseudomonadati</taxon>
        <taxon>Bacteroidota</taxon>
        <taxon>Sphingobacteriia</taxon>
        <taxon>Sphingobacteriales</taxon>
        <taxon>Sphingobacteriaceae</taxon>
        <taxon>Parapedobacter</taxon>
    </lineage>
</organism>
<evidence type="ECO:0000313" key="10">
    <source>
        <dbReference type="Proteomes" id="UP001595526"/>
    </source>
</evidence>
<dbReference type="SUPFAM" id="SSF51445">
    <property type="entry name" value="(Trans)glycosidases"/>
    <property type="match status" value="1"/>
</dbReference>
<keyword evidence="10" id="KW-1185">Reference proteome</keyword>
<evidence type="ECO:0000313" key="9">
    <source>
        <dbReference type="EMBL" id="MFC3197994.1"/>
    </source>
</evidence>
<name>A0ABV7JJ38_9SPHI</name>
<dbReference type="PANTHER" id="PTHR31297">
    <property type="entry name" value="GLUCAN ENDO-1,6-BETA-GLUCOSIDASE B"/>
    <property type="match status" value="1"/>
</dbReference>
<sequence>MHRREMIKKAGALALGATGWSVLPVVGSPSAKPVNKLPRWKGFNVLDFFNPDPRNKRQTTLEDHFRWMADWGFDFVRVPMAYPYYVDFDRTRPIAKAEVCRISVARVHDVVDLVEMANRCGLHVSLNLHRAPGFCVNAGFEEPYNLWQDPEAMEAFTFHWAYWAKVFRHKTSNQISFDLLNEPCWRENMNDQFSKRTAVPKELYRSLIIKGFDAIRMASRKHLVIADGNNIGTEVIDNIQELDVGQSCRGYAPGLVSHYRAPWVFQHPDDLPDVSWPRMDNGKLQDKSWLREQFAPWIALVEQGGGVHCGECGAWRETPHDVALAWMDDMFSVLTEHGIGFALWEFNGEFGILNSGRKDVQYEDWYGHKLDRKMLTLLRKFVSHHG</sequence>